<feature type="domain" description="HIT" evidence="5">
    <location>
        <begin position="41"/>
        <end position="157"/>
    </location>
</feature>
<dbReference type="OMA" id="EIGQWLP"/>
<dbReference type="AlphaFoldDB" id="A0A0U1LNU2"/>
<dbReference type="PANTHER" id="PTHR46648">
    <property type="entry name" value="HIT FAMILY PROTEIN 1"/>
    <property type="match status" value="1"/>
</dbReference>
<dbReference type="Pfam" id="PF01230">
    <property type="entry name" value="HIT"/>
    <property type="match status" value="1"/>
</dbReference>
<evidence type="ECO:0000256" key="3">
    <source>
        <dbReference type="PROSITE-ProRule" id="PRU00464"/>
    </source>
</evidence>
<feature type="short sequence motif" description="Histidine triad motif" evidence="2 3">
    <location>
        <begin position="140"/>
        <end position="144"/>
    </location>
</feature>
<protein>
    <submittedName>
        <fullName evidence="6">HIT domain protein</fullName>
    </submittedName>
</protein>
<dbReference type="GO" id="GO:0009117">
    <property type="term" value="P:nucleotide metabolic process"/>
    <property type="evidence" value="ECO:0007669"/>
    <property type="project" value="TreeGrafter"/>
</dbReference>
<reference evidence="6 7" key="1">
    <citation type="submission" date="2015-04" db="EMBL/GenBank/DDBJ databases">
        <authorList>
            <person name="Syromyatnikov M.Y."/>
            <person name="Popov V.N."/>
        </authorList>
    </citation>
    <scope>NUCLEOTIDE SEQUENCE [LARGE SCALE GENOMIC DNA]</scope>
    <source>
        <strain evidence="6">WF-38-12</strain>
    </source>
</reference>
<dbReference type="OrthoDB" id="1915375at2759"/>
<dbReference type="SUPFAM" id="SSF54197">
    <property type="entry name" value="HIT-like"/>
    <property type="match status" value="1"/>
</dbReference>
<feature type="region of interest" description="Disordered" evidence="4">
    <location>
        <begin position="28"/>
        <end position="48"/>
    </location>
</feature>
<evidence type="ECO:0000313" key="6">
    <source>
        <dbReference type="EMBL" id="CRG84869.1"/>
    </source>
</evidence>
<dbReference type="EMBL" id="CVMT01000002">
    <property type="protein sequence ID" value="CRG84869.1"/>
    <property type="molecule type" value="Genomic_DNA"/>
</dbReference>
<dbReference type="InterPro" id="IPR036265">
    <property type="entry name" value="HIT-like_sf"/>
</dbReference>
<organism evidence="6 7">
    <name type="scientific">Talaromyces islandicus</name>
    <name type="common">Penicillium islandicum</name>
    <dbReference type="NCBI Taxonomy" id="28573"/>
    <lineage>
        <taxon>Eukaryota</taxon>
        <taxon>Fungi</taxon>
        <taxon>Dikarya</taxon>
        <taxon>Ascomycota</taxon>
        <taxon>Pezizomycotina</taxon>
        <taxon>Eurotiomycetes</taxon>
        <taxon>Eurotiomycetidae</taxon>
        <taxon>Eurotiales</taxon>
        <taxon>Trichocomaceae</taxon>
        <taxon>Talaromyces</taxon>
        <taxon>Talaromyces sect. Islandici</taxon>
    </lineage>
</organism>
<dbReference type="PANTHER" id="PTHR46648:SF2">
    <property type="entry name" value="HIT DOMAIN-CONTAINING PROTEIN"/>
    <property type="match status" value="1"/>
</dbReference>
<keyword evidence="7" id="KW-1185">Reference proteome</keyword>
<sequence>MPIHPTLPSPTCPFCAIAAAYPPIPPSSALQRVSQHPPPAPTSSNEPSSSRAFLILATQHVLAFLDIMPLSRGHILLTTRNHWEKVGDVGVRVGEEIGKWLPVISRVAMRVVFGEESLAEDQHWNIVQNNGERAAQVVPHVHFHIIPRPPLLSSSATRQMSSWTMFGRGQRDDLDDDEGEELARLLREELAREVKRVKQDEGVDLDVDIDHKLKL</sequence>
<evidence type="ECO:0000256" key="4">
    <source>
        <dbReference type="SAM" id="MobiDB-lite"/>
    </source>
</evidence>
<evidence type="ECO:0000313" key="7">
    <source>
        <dbReference type="Proteomes" id="UP000054383"/>
    </source>
</evidence>
<dbReference type="Proteomes" id="UP000054383">
    <property type="component" value="Unassembled WGS sequence"/>
</dbReference>
<dbReference type="PROSITE" id="PS00892">
    <property type="entry name" value="HIT_1"/>
    <property type="match status" value="1"/>
</dbReference>
<dbReference type="InterPro" id="IPR011146">
    <property type="entry name" value="HIT-like"/>
</dbReference>
<gene>
    <name evidence="6" type="ORF">PISL3812_02050</name>
</gene>
<feature type="active site" description="Tele-AMP-histidine intermediate" evidence="1">
    <location>
        <position position="142"/>
    </location>
</feature>
<evidence type="ECO:0000256" key="1">
    <source>
        <dbReference type="PIRSR" id="PIRSR601310-1"/>
    </source>
</evidence>
<dbReference type="InterPro" id="IPR001310">
    <property type="entry name" value="Histidine_triad_HIT"/>
</dbReference>
<dbReference type="STRING" id="28573.A0A0U1LNU2"/>
<name>A0A0U1LNU2_TALIS</name>
<dbReference type="InterPro" id="IPR019808">
    <property type="entry name" value="Histidine_triad_CS"/>
</dbReference>
<dbReference type="Gene3D" id="3.30.428.10">
    <property type="entry name" value="HIT-like"/>
    <property type="match status" value="1"/>
</dbReference>
<dbReference type="PROSITE" id="PS51084">
    <property type="entry name" value="HIT_2"/>
    <property type="match status" value="1"/>
</dbReference>
<evidence type="ECO:0000256" key="2">
    <source>
        <dbReference type="PIRSR" id="PIRSR601310-3"/>
    </source>
</evidence>
<proteinExistence type="predicted"/>
<accession>A0A0U1LNU2</accession>
<dbReference type="GO" id="GO:0003824">
    <property type="term" value="F:catalytic activity"/>
    <property type="evidence" value="ECO:0007669"/>
    <property type="project" value="InterPro"/>
</dbReference>
<evidence type="ECO:0000259" key="5">
    <source>
        <dbReference type="PROSITE" id="PS51084"/>
    </source>
</evidence>